<dbReference type="Proteomes" id="UP000004671">
    <property type="component" value="Chromosome"/>
</dbReference>
<dbReference type="Gene3D" id="2.40.160.60">
    <property type="entry name" value="Outer membrane protein transport protein (OMPP1/FadL/TodX)"/>
    <property type="match status" value="1"/>
</dbReference>
<proteinExistence type="predicted"/>
<dbReference type="SUPFAM" id="SSF56935">
    <property type="entry name" value="Porins"/>
    <property type="match status" value="1"/>
</dbReference>
<evidence type="ECO:0000313" key="3">
    <source>
        <dbReference type="Proteomes" id="UP000004671"/>
    </source>
</evidence>
<dbReference type="OrthoDB" id="9758448at2"/>
<sequence length="309" mass="34184" precursor="true">MLKKMAYVVLFTLLLTSVLTGSGYKRPGSTSAQFLKIGVSARAVAVGEAYTAVTQGADAFFYNPAALARIPSVDVFASYSSWFAGMNFQSLAVAKNFVRKGVGCLSFTSLQSDEMQVRTPLKPDGTGETFYVGNYRMGLSFARFLTNHAALGLGINYLHLKMWKYAVHSFSTDLGVLFITDYHGFRFGMSIVNFGPEIKFLKEQYAIPTNFSFGAAIEPIHTALHLMTLSFTTIKLTDAEQKVRVGAEYEYKRTFALRAGYKFGLDEEQWALGCGLKMNIAGFNLKMDYAFSSYGIIGYRNLLTLGLSF</sequence>
<dbReference type="EMBL" id="CM001402">
    <property type="protein sequence ID" value="EHO39690.1"/>
    <property type="molecule type" value="Genomic_DNA"/>
</dbReference>
<dbReference type="EMBL" id="CP018099">
    <property type="protein sequence ID" value="APF19559.1"/>
    <property type="molecule type" value="Genomic_DNA"/>
</dbReference>
<dbReference type="KEGG" id="caby:Cabys_2811"/>
<name>H1XX03_CALAY</name>
<dbReference type="NCBIfam" id="NF033709">
    <property type="entry name" value="PorV_fam"/>
    <property type="match status" value="1"/>
</dbReference>
<organism evidence="2 3">
    <name type="scientific">Caldithrix abyssi DSM 13497</name>
    <dbReference type="NCBI Taxonomy" id="880073"/>
    <lineage>
        <taxon>Bacteria</taxon>
        <taxon>Pseudomonadati</taxon>
        <taxon>Calditrichota</taxon>
        <taxon>Calditrichia</taxon>
        <taxon>Calditrichales</taxon>
        <taxon>Calditrichaceae</taxon>
        <taxon>Caldithrix</taxon>
    </lineage>
</organism>
<dbReference type="eggNOG" id="COG2067">
    <property type="taxonomic scope" value="Bacteria"/>
</dbReference>
<dbReference type="AlphaFoldDB" id="H1XX03"/>
<accession>H1XX03</accession>
<reference evidence="2 3" key="1">
    <citation type="submission" date="2011-09" db="EMBL/GenBank/DDBJ databases">
        <title>The permanent draft genome of Caldithrix abyssi DSM 13497.</title>
        <authorList>
            <consortium name="US DOE Joint Genome Institute (JGI-PGF)"/>
            <person name="Lucas S."/>
            <person name="Han J."/>
            <person name="Lapidus A."/>
            <person name="Bruce D."/>
            <person name="Goodwin L."/>
            <person name="Pitluck S."/>
            <person name="Peters L."/>
            <person name="Kyrpides N."/>
            <person name="Mavromatis K."/>
            <person name="Ivanova N."/>
            <person name="Mikhailova N."/>
            <person name="Chertkov O."/>
            <person name="Detter J.C."/>
            <person name="Tapia R."/>
            <person name="Han C."/>
            <person name="Land M."/>
            <person name="Hauser L."/>
            <person name="Markowitz V."/>
            <person name="Cheng J.-F."/>
            <person name="Hugenholtz P."/>
            <person name="Woyke T."/>
            <person name="Wu D."/>
            <person name="Spring S."/>
            <person name="Brambilla E."/>
            <person name="Klenk H.-P."/>
            <person name="Eisen J.A."/>
        </authorList>
    </citation>
    <scope>NUCLEOTIDE SEQUENCE [LARGE SCALE GENOMIC DNA]</scope>
    <source>
        <strain evidence="2 3">DSM 13497</strain>
    </source>
</reference>
<dbReference type="HOGENOM" id="CLU_067062_0_0_0"/>
<reference evidence="1 4" key="2">
    <citation type="submission" date="2016-11" db="EMBL/GenBank/DDBJ databases">
        <title>Genomic analysis of Caldithrix abyssi and proposal of a novel bacterial phylum Caldithrichaeota.</title>
        <authorList>
            <person name="Kublanov I."/>
            <person name="Sigalova O."/>
            <person name="Gavrilov S."/>
            <person name="Lebedinsky A."/>
            <person name="Ivanova N."/>
            <person name="Daum C."/>
            <person name="Reddy T."/>
            <person name="Klenk H.P."/>
            <person name="Goker M."/>
            <person name="Reva O."/>
            <person name="Miroshnichenko M."/>
            <person name="Kyprides N."/>
            <person name="Woyke T."/>
            <person name="Gelfand M."/>
        </authorList>
    </citation>
    <scope>NUCLEOTIDE SEQUENCE [LARGE SCALE GENOMIC DNA]</scope>
    <source>
        <strain evidence="1 4">LF13</strain>
    </source>
</reference>
<dbReference type="Proteomes" id="UP000183868">
    <property type="component" value="Chromosome"/>
</dbReference>
<gene>
    <name evidence="1" type="ORF">Cabys_2811</name>
    <name evidence="2" type="ORF">Calab_0036</name>
</gene>
<dbReference type="RefSeq" id="WP_006926547.1">
    <property type="nucleotide sequence ID" value="NZ_CM001402.1"/>
</dbReference>
<evidence type="ECO:0008006" key="5">
    <source>
        <dbReference type="Google" id="ProtNLM"/>
    </source>
</evidence>
<evidence type="ECO:0000313" key="4">
    <source>
        <dbReference type="Proteomes" id="UP000183868"/>
    </source>
</evidence>
<protein>
    <recommendedName>
        <fullName evidence="5">PorV/PorQ family protein</fullName>
    </recommendedName>
</protein>
<evidence type="ECO:0000313" key="1">
    <source>
        <dbReference type="EMBL" id="APF19559.1"/>
    </source>
</evidence>
<dbReference type="STRING" id="880073.Cabys_2811"/>
<dbReference type="InParanoid" id="H1XX03"/>
<keyword evidence="3" id="KW-1185">Reference proteome</keyword>
<evidence type="ECO:0000313" key="2">
    <source>
        <dbReference type="EMBL" id="EHO39690.1"/>
    </source>
</evidence>
<dbReference type="PaxDb" id="880073-Calab_0036"/>